<keyword evidence="1" id="KW-1133">Transmembrane helix</keyword>
<proteinExistence type="predicted"/>
<dbReference type="AlphaFoldDB" id="A0A2P6QGC5"/>
<evidence type="ECO:0000313" key="3">
    <source>
        <dbReference type="Proteomes" id="UP000238479"/>
    </source>
</evidence>
<feature type="transmembrane region" description="Helical" evidence="1">
    <location>
        <begin position="25"/>
        <end position="47"/>
    </location>
</feature>
<name>A0A2P6QGC5_ROSCH</name>
<dbReference type="Gramene" id="PRQ33232">
    <property type="protein sequence ID" value="PRQ33232"/>
    <property type="gene ID" value="RchiOBHm_Chr5g0055291"/>
</dbReference>
<protein>
    <submittedName>
        <fullName evidence="2">Uncharacterized protein</fullName>
    </submittedName>
</protein>
<organism evidence="2 3">
    <name type="scientific">Rosa chinensis</name>
    <name type="common">China rose</name>
    <dbReference type="NCBI Taxonomy" id="74649"/>
    <lineage>
        <taxon>Eukaryota</taxon>
        <taxon>Viridiplantae</taxon>
        <taxon>Streptophyta</taxon>
        <taxon>Embryophyta</taxon>
        <taxon>Tracheophyta</taxon>
        <taxon>Spermatophyta</taxon>
        <taxon>Magnoliopsida</taxon>
        <taxon>eudicotyledons</taxon>
        <taxon>Gunneridae</taxon>
        <taxon>Pentapetalae</taxon>
        <taxon>rosids</taxon>
        <taxon>fabids</taxon>
        <taxon>Rosales</taxon>
        <taxon>Rosaceae</taxon>
        <taxon>Rosoideae</taxon>
        <taxon>Rosoideae incertae sedis</taxon>
        <taxon>Rosa</taxon>
    </lineage>
</organism>
<evidence type="ECO:0000313" key="2">
    <source>
        <dbReference type="EMBL" id="PRQ33232.1"/>
    </source>
</evidence>
<reference evidence="2 3" key="1">
    <citation type="journal article" date="2018" name="Nat. Genet.">
        <title>The Rosa genome provides new insights in the design of modern roses.</title>
        <authorList>
            <person name="Bendahmane M."/>
        </authorList>
    </citation>
    <scope>NUCLEOTIDE SEQUENCE [LARGE SCALE GENOMIC DNA]</scope>
    <source>
        <strain evidence="3">cv. Old Blush</strain>
    </source>
</reference>
<keyword evidence="1" id="KW-0472">Membrane</keyword>
<evidence type="ECO:0000256" key="1">
    <source>
        <dbReference type="SAM" id="Phobius"/>
    </source>
</evidence>
<keyword evidence="3" id="KW-1185">Reference proteome</keyword>
<sequence length="56" mass="6585">MGGYDPQQIQRLHISQTPSFSQLQFLLYNPLLVILSYVFLLQLWKFLAYNKHTPSS</sequence>
<gene>
    <name evidence="2" type="ORF">RchiOBHm_Chr5g0055291</name>
</gene>
<dbReference type="EMBL" id="PDCK01000043">
    <property type="protein sequence ID" value="PRQ33232.1"/>
    <property type="molecule type" value="Genomic_DNA"/>
</dbReference>
<accession>A0A2P6QGC5</accession>
<dbReference type="Proteomes" id="UP000238479">
    <property type="component" value="Chromosome 5"/>
</dbReference>
<keyword evidence="1" id="KW-0812">Transmembrane</keyword>
<comment type="caution">
    <text evidence="2">The sequence shown here is derived from an EMBL/GenBank/DDBJ whole genome shotgun (WGS) entry which is preliminary data.</text>
</comment>